<name>A0A150XHM1_9BACT</name>
<dbReference type="EMBL" id="LRPC01000001">
    <property type="protein sequence ID" value="KYG78173.1"/>
    <property type="molecule type" value="Genomic_DNA"/>
</dbReference>
<evidence type="ECO:0000256" key="6">
    <source>
        <dbReference type="SAM" id="Phobius"/>
    </source>
</evidence>
<dbReference type="Proteomes" id="UP000075606">
    <property type="component" value="Unassembled WGS sequence"/>
</dbReference>
<organism evidence="8 9">
    <name type="scientific">Roseivirga spongicola</name>
    <dbReference type="NCBI Taxonomy" id="333140"/>
    <lineage>
        <taxon>Bacteria</taxon>
        <taxon>Pseudomonadati</taxon>
        <taxon>Bacteroidota</taxon>
        <taxon>Cytophagia</taxon>
        <taxon>Cytophagales</taxon>
        <taxon>Roseivirgaceae</taxon>
        <taxon>Roseivirga</taxon>
    </lineage>
</organism>
<evidence type="ECO:0000259" key="7">
    <source>
        <dbReference type="Pfam" id="PF01578"/>
    </source>
</evidence>
<dbReference type="RefSeq" id="WP_068217379.1">
    <property type="nucleotide sequence ID" value="NZ_CP139724.1"/>
</dbReference>
<keyword evidence="4 6" id="KW-1133">Transmembrane helix</keyword>
<sequence>MKKRWWKILCVVLLVYVILGALLFEVPRLAILNETIRNLHFHVTMWFGMIILLTVSVVYAIKYLRSNKIEHDHYSVEFANAGVLFGILGITTGAIWANFTWGEPWSGDPKQNSSAIALLIYLAYLVLRNSLEDQQQKARVSAIYNVFAFAALIPLLFILPRMTDSSLHPGNGGNPGFNAYDLDSRLRMIFYPAIIGWALLGTWLVSLRVRIRKIKTALED</sequence>
<evidence type="ECO:0000256" key="3">
    <source>
        <dbReference type="ARBA" id="ARBA00022748"/>
    </source>
</evidence>
<dbReference type="PANTHER" id="PTHR30071">
    <property type="entry name" value="HEME EXPORTER PROTEIN C"/>
    <property type="match status" value="1"/>
</dbReference>
<keyword evidence="9" id="KW-1185">Reference proteome</keyword>
<dbReference type="GO" id="GO:0005886">
    <property type="term" value="C:plasma membrane"/>
    <property type="evidence" value="ECO:0007669"/>
    <property type="project" value="TreeGrafter"/>
</dbReference>
<evidence type="ECO:0000313" key="8">
    <source>
        <dbReference type="EMBL" id="KYG78173.1"/>
    </source>
</evidence>
<keyword evidence="2 6" id="KW-0812">Transmembrane</keyword>
<dbReference type="GO" id="GO:0017004">
    <property type="term" value="P:cytochrome complex assembly"/>
    <property type="evidence" value="ECO:0007669"/>
    <property type="project" value="UniProtKB-KW"/>
</dbReference>
<feature type="transmembrane region" description="Helical" evidence="6">
    <location>
        <begin position="82"/>
        <end position="101"/>
    </location>
</feature>
<feature type="domain" description="Cytochrome c assembly protein" evidence="7">
    <location>
        <begin position="13"/>
        <end position="153"/>
    </location>
</feature>
<comment type="caution">
    <text evidence="8">The sequence shown here is derived from an EMBL/GenBank/DDBJ whole genome shotgun (WGS) entry which is preliminary data.</text>
</comment>
<accession>A0A150XHM1</accession>
<dbReference type="PANTHER" id="PTHR30071:SF1">
    <property type="entry name" value="CYTOCHROME B_B6 PROTEIN-RELATED"/>
    <property type="match status" value="1"/>
</dbReference>
<dbReference type="AlphaFoldDB" id="A0A150XHM1"/>
<feature type="transmembrane region" description="Helical" evidence="6">
    <location>
        <begin position="143"/>
        <end position="162"/>
    </location>
</feature>
<dbReference type="STRING" id="333140.AWW68_05235"/>
<evidence type="ECO:0000256" key="2">
    <source>
        <dbReference type="ARBA" id="ARBA00022692"/>
    </source>
</evidence>
<evidence type="ECO:0000256" key="5">
    <source>
        <dbReference type="ARBA" id="ARBA00023136"/>
    </source>
</evidence>
<dbReference type="InterPro" id="IPR045062">
    <property type="entry name" value="Cyt_c_biogenesis_CcsA/CcmC"/>
</dbReference>
<evidence type="ECO:0000256" key="1">
    <source>
        <dbReference type="ARBA" id="ARBA00004141"/>
    </source>
</evidence>
<dbReference type="Pfam" id="PF01578">
    <property type="entry name" value="Cytochrom_C_asm"/>
    <property type="match status" value="1"/>
</dbReference>
<feature type="transmembrane region" description="Helical" evidence="6">
    <location>
        <begin position="189"/>
        <end position="207"/>
    </location>
</feature>
<dbReference type="GO" id="GO:0020037">
    <property type="term" value="F:heme binding"/>
    <property type="evidence" value="ECO:0007669"/>
    <property type="project" value="InterPro"/>
</dbReference>
<feature type="transmembrane region" description="Helical" evidence="6">
    <location>
        <begin position="113"/>
        <end position="131"/>
    </location>
</feature>
<keyword evidence="3" id="KW-0201">Cytochrome c-type biogenesis</keyword>
<proteinExistence type="predicted"/>
<feature type="transmembrane region" description="Helical" evidence="6">
    <location>
        <begin position="39"/>
        <end position="61"/>
    </location>
</feature>
<keyword evidence="5 6" id="KW-0472">Membrane</keyword>
<comment type="subcellular location">
    <subcellularLocation>
        <location evidence="1">Membrane</location>
        <topology evidence="1">Multi-pass membrane protein</topology>
    </subcellularLocation>
</comment>
<gene>
    <name evidence="8" type="ORF">AWW68_05235</name>
</gene>
<dbReference type="OrthoDB" id="9814290at2"/>
<evidence type="ECO:0000313" key="9">
    <source>
        <dbReference type="Proteomes" id="UP000075606"/>
    </source>
</evidence>
<protein>
    <submittedName>
        <fullName evidence="8">ABC transporter permease</fullName>
    </submittedName>
</protein>
<dbReference type="InterPro" id="IPR002541">
    <property type="entry name" value="Cyt_c_assembly"/>
</dbReference>
<evidence type="ECO:0000256" key="4">
    <source>
        <dbReference type="ARBA" id="ARBA00022989"/>
    </source>
</evidence>
<reference evidence="8 9" key="1">
    <citation type="submission" date="2016-01" db="EMBL/GenBank/DDBJ databases">
        <title>Genome sequencing of Roseivirga spongicola UST030701-084.</title>
        <authorList>
            <person name="Selvaratnam C."/>
            <person name="Thevarajoo S."/>
            <person name="Goh K.M."/>
            <person name="Ee R."/>
            <person name="Chan K.-G."/>
            <person name="Chong C.S."/>
        </authorList>
    </citation>
    <scope>NUCLEOTIDE SEQUENCE [LARGE SCALE GENOMIC DNA]</scope>
    <source>
        <strain evidence="8 9">UST030701-084</strain>
    </source>
</reference>